<evidence type="ECO:0000259" key="9">
    <source>
        <dbReference type="PROSITE" id="PS50885"/>
    </source>
</evidence>
<evidence type="ECO:0000256" key="5">
    <source>
        <dbReference type="PROSITE-ProRule" id="PRU00284"/>
    </source>
</evidence>
<dbReference type="PROSITE" id="PS50885">
    <property type="entry name" value="HAMP"/>
    <property type="match status" value="1"/>
</dbReference>
<dbReference type="GO" id="GO:0006935">
    <property type="term" value="P:chemotaxis"/>
    <property type="evidence" value="ECO:0007669"/>
    <property type="project" value="InterPro"/>
</dbReference>
<dbReference type="InterPro" id="IPR003660">
    <property type="entry name" value="HAMP_dom"/>
</dbReference>
<sequence length="564" mass="61662">MQDLINNLSIKTKLFSIALFLMSLMILSSGYALKVMDQVADELDAIVNIDIPMISIITKITENQLEQSRYFERFLRYASSQQQTTEATQKIDINKAQFSQYDNKINEQISTAIALSQQGSQTAVSQIERTEMLGIEQSLNQIAIDYDSFKQHANTIIKLLTAGKTAEAGKLAESIENEEDQLTHQTESLLHEVELFTEEAGHRAAEHEHTALTILTTLATLSLLIGIAISWLLSNDITKRISYSVEQLETIASGNLTNDLEVWGSDEIGKLQQAMSIMQQRLRDMIRHITDTTIQLSTAADEVATVTTQTNDNIQQQQSETEQITTAMTQMSATVREVSLNIETTSNSASDANLQVKNGQEMVTSALNGVNRLGKQIETNATVISELERNSENINSVLDVIKSIAEQTNLLALNAAIEAARAGEQGRGFAVVADEVRTLAGRTQDSTSEINQMIEILQSNSASAVKAMEVSRQQASCVVEQAQSADTALQAISASVSQIDQMSSQIATAAEEQSSVTDEMSRNIDHINNMAIQNASGSQQTSAAGDELSRMAASLQQMVSAFRI</sequence>
<evidence type="ECO:0000256" key="6">
    <source>
        <dbReference type="SAM" id="Phobius"/>
    </source>
</evidence>
<organism evidence="10 11">
    <name type="scientific">Candidatus Thiodiazotropha taylori</name>
    <dbReference type="NCBI Taxonomy" id="2792791"/>
    <lineage>
        <taxon>Bacteria</taxon>
        <taxon>Pseudomonadati</taxon>
        <taxon>Pseudomonadota</taxon>
        <taxon>Gammaproteobacteria</taxon>
        <taxon>Chromatiales</taxon>
        <taxon>Sedimenticolaceae</taxon>
        <taxon>Candidatus Thiodiazotropha</taxon>
    </lineage>
</organism>
<feature type="transmembrane region" description="Helical" evidence="6">
    <location>
        <begin position="212"/>
        <end position="233"/>
    </location>
</feature>
<dbReference type="InterPro" id="IPR004090">
    <property type="entry name" value="Chemotax_Me-accpt_rcpt"/>
</dbReference>
<dbReference type="GO" id="GO:0005886">
    <property type="term" value="C:plasma membrane"/>
    <property type="evidence" value="ECO:0007669"/>
    <property type="project" value="UniProtKB-SubCell"/>
</dbReference>
<dbReference type="SMART" id="SM00304">
    <property type="entry name" value="HAMP"/>
    <property type="match status" value="1"/>
</dbReference>
<dbReference type="EMBL" id="JAEPCM010000925">
    <property type="protein sequence ID" value="MCG7949483.1"/>
    <property type="molecule type" value="Genomic_DNA"/>
</dbReference>
<dbReference type="InterPro" id="IPR004089">
    <property type="entry name" value="MCPsignal_dom"/>
</dbReference>
<reference evidence="10" key="1">
    <citation type="journal article" date="2021" name="Proc. Natl. Acad. Sci. U.S.A.">
        <title>Global biogeography of chemosynthetic symbionts reveals both localized and globally distributed symbiont groups. .</title>
        <authorList>
            <person name="Osvatic J.T."/>
            <person name="Wilkins L.G.E."/>
            <person name="Leibrecht L."/>
            <person name="Leray M."/>
            <person name="Zauner S."/>
            <person name="Polzin J."/>
            <person name="Camacho Y."/>
            <person name="Gros O."/>
            <person name="van Gils J.A."/>
            <person name="Eisen J.A."/>
            <person name="Petersen J.M."/>
            <person name="Yuen B."/>
        </authorList>
    </citation>
    <scope>NUCLEOTIDE SEQUENCE</scope>
    <source>
        <strain evidence="10">MAGclacostrist064TRANS</strain>
    </source>
</reference>
<dbReference type="Pfam" id="PF00672">
    <property type="entry name" value="HAMP"/>
    <property type="match status" value="1"/>
</dbReference>
<dbReference type="Gene3D" id="1.10.287.950">
    <property type="entry name" value="Methyl-accepting chemotaxis protein"/>
    <property type="match status" value="1"/>
</dbReference>
<dbReference type="PANTHER" id="PTHR32089">
    <property type="entry name" value="METHYL-ACCEPTING CHEMOTAXIS PROTEIN MCPB"/>
    <property type="match status" value="1"/>
</dbReference>
<dbReference type="CDD" id="cd06225">
    <property type="entry name" value="HAMP"/>
    <property type="match status" value="1"/>
</dbReference>
<keyword evidence="6" id="KW-0812">Transmembrane</keyword>
<feature type="transmembrane region" description="Helical" evidence="6">
    <location>
        <begin position="14"/>
        <end position="33"/>
    </location>
</feature>
<keyword evidence="2" id="KW-1003">Cell membrane</keyword>
<comment type="subcellular location">
    <subcellularLocation>
        <location evidence="1">Cell inner membrane</location>
        <topology evidence="1">Multi-pass membrane protein</topology>
    </subcellularLocation>
</comment>
<accession>A0A9E4N8Q7</accession>
<evidence type="ECO:0000313" key="11">
    <source>
        <dbReference type="Proteomes" id="UP000886667"/>
    </source>
</evidence>
<keyword evidence="3 5" id="KW-0807">Transducer</keyword>
<dbReference type="Proteomes" id="UP000886667">
    <property type="component" value="Unassembled WGS sequence"/>
</dbReference>
<dbReference type="FunFam" id="1.10.287.950:FF:000001">
    <property type="entry name" value="Methyl-accepting chemotaxis sensory transducer"/>
    <property type="match status" value="1"/>
</dbReference>
<evidence type="ECO:0000256" key="1">
    <source>
        <dbReference type="ARBA" id="ARBA00004429"/>
    </source>
</evidence>
<evidence type="ECO:0000313" key="10">
    <source>
        <dbReference type="EMBL" id="MCG7949483.1"/>
    </source>
</evidence>
<feature type="domain" description="T-SNARE coiled-coil homology" evidence="8">
    <location>
        <begin position="479"/>
        <end position="528"/>
    </location>
</feature>
<comment type="caution">
    <text evidence="10">The sequence shown here is derived from an EMBL/GenBank/DDBJ whole genome shotgun (WGS) entry which is preliminary data.</text>
</comment>
<name>A0A9E4N8Q7_9GAMM</name>
<gene>
    <name evidence="10" type="ORF">JAZ07_24370</name>
</gene>
<comment type="similarity">
    <text evidence="4">Belongs to the methyl-accepting chemotaxis (MCP) protein family.</text>
</comment>
<feature type="domain" description="Methyl-accepting transducer" evidence="7">
    <location>
        <begin position="292"/>
        <end position="528"/>
    </location>
</feature>
<dbReference type="Pfam" id="PF00015">
    <property type="entry name" value="MCPsignal"/>
    <property type="match status" value="1"/>
</dbReference>
<dbReference type="PROSITE" id="PS50111">
    <property type="entry name" value="CHEMOTAXIS_TRANSDUC_2"/>
    <property type="match status" value="1"/>
</dbReference>
<keyword evidence="6" id="KW-0472">Membrane</keyword>
<keyword evidence="2" id="KW-0997">Cell inner membrane</keyword>
<feature type="domain" description="HAMP" evidence="9">
    <location>
        <begin position="235"/>
        <end position="287"/>
    </location>
</feature>
<dbReference type="PRINTS" id="PR00260">
    <property type="entry name" value="CHEMTRNSDUCR"/>
</dbReference>
<dbReference type="PROSITE" id="PS50192">
    <property type="entry name" value="T_SNARE"/>
    <property type="match status" value="1"/>
</dbReference>
<evidence type="ECO:0000259" key="8">
    <source>
        <dbReference type="PROSITE" id="PS50192"/>
    </source>
</evidence>
<dbReference type="PANTHER" id="PTHR32089:SF120">
    <property type="entry name" value="METHYL-ACCEPTING CHEMOTAXIS PROTEIN TLPQ"/>
    <property type="match status" value="1"/>
</dbReference>
<dbReference type="AlphaFoldDB" id="A0A9E4N8Q7"/>
<dbReference type="CDD" id="cd11386">
    <property type="entry name" value="MCP_signal"/>
    <property type="match status" value="1"/>
</dbReference>
<dbReference type="GO" id="GO:0004888">
    <property type="term" value="F:transmembrane signaling receptor activity"/>
    <property type="evidence" value="ECO:0007669"/>
    <property type="project" value="InterPro"/>
</dbReference>
<evidence type="ECO:0000259" key="7">
    <source>
        <dbReference type="PROSITE" id="PS50111"/>
    </source>
</evidence>
<evidence type="ECO:0000256" key="2">
    <source>
        <dbReference type="ARBA" id="ARBA00022519"/>
    </source>
</evidence>
<evidence type="ECO:0000256" key="3">
    <source>
        <dbReference type="ARBA" id="ARBA00023224"/>
    </source>
</evidence>
<dbReference type="SUPFAM" id="SSF58104">
    <property type="entry name" value="Methyl-accepting chemotaxis protein (MCP) signaling domain"/>
    <property type="match status" value="1"/>
</dbReference>
<keyword evidence="6" id="KW-1133">Transmembrane helix</keyword>
<dbReference type="InterPro" id="IPR000727">
    <property type="entry name" value="T_SNARE_dom"/>
</dbReference>
<dbReference type="SMART" id="SM00283">
    <property type="entry name" value="MA"/>
    <property type="match status" value="1"/>
</dbReference>
<dbReference type="GO" id="GO:0007165">
    <property type="term" value="P:signal transduction"/>
    <property type="evidence" value="ECO:0007669"/>
    <property type="project" value="UniProtKB-KW"/>
</dbReference>
<protein>
    <submittedName>
        <fullName evidence="10">Methyl-accepting chemotaxis protein</fullName>
    </submittedName>
</protein>
<proteinExistence type="inferred from homology"/>
<evidence type="ECO:0000256" key="4">
    <source>
        <dbReference type="ARBA" id="ARBA00029447"/>
    </source>
</evidence>